<sequence>MSGAALSAHVVVERPGFRLDVELHLEPGEVVAVMGPSGAGKSTLLGAIAGLVRPTSGEVSIGGGVVASARRSTPPARRGAVLLGQEPRLFPHLSARANVAFGLRAQGLSRSDADRDADEWLWRVGLPGSGDRRPAELSGGQQQRVAVARALAVQPRVLLLDEPLTSLDPETAGDLRAMVAEQLAHAHATAVVVTHDVVDAAAMAGRLAVLEAGRVVQEGTVRAVLAAPATRFVAALAGVNRVEGALRDGRWHATFPAGDVVLSGTVAAASAPGVPSAGASGLPDGTPVAATFRPSDVRLTTITDSTWTGVLRRAELERPVPGEWSARVARLEQLPGAVRVHTAEPAVAVDVAVDEAAELGLRPGSTVRLHVRERHVRLQPLRAAG</sequence>
<dbReference type="InterPro" id="IPR003439">
    <property type="entry name" value="ABC_transporter-like_ATP-bd"/>
</dbReference>
<dbReference type="SMART" id="SM00382">
    <property type="entry name" value="AAA"/>
    <property type="match status" value="1"/>
</dbReference>
<evidence type="ECO:0000313" key="6">
    <source>
        <dbReference type="Proteomes" id="UP000276888"/>
    </source>
</evidence>
<evidence type="ECO:0000256" key="1">
    <source>
        <dbReference type="ARBA" id="ARBA00022448"/>
    </source>
</evidence>
<protein>
    <submittedName>
        <fullName evidence="5">Molybdenum import ATP-binding protein ModC</fullName>
        <ecNumber evidence="5">3.6.3.29</ecNumber>
    </submittedName>
</protein>
<dbReference type="Proteomes" id="UP000276888">
    <property type="component" value="Chromosome"/>
</dbReference>
<evidence type="ECO:0000256" key="2">
    <source>
        <dbReference type="ARBA" id="ARBA00022741"/>
    </source>
</evidence>
<reference evidence="5 6" key="1">
    <citation type="submission" date="2018-08" db="EMBL/GenBank/DDBJ databases">
        <title>Microbacterium lemovicicum sp. nov., a bacterium isolated from a natural uranium-rich soil.</title>
        <authorList>
            <person name="ORTET P."/>
        </authorList>
    </citation>
    <scope>NUCLEOTIDE SEQUENCE [LARGE SCALE GENOMIC DNA]</scope>
    <source>
        <strain evidence="5 6">Viu22</strain>
    </source>
</reference>
<proteinExistence type="predicted"/>
<dbReference type="OrthoDB" id="9112331at2"/>
<keyword evidence="6" id="KW-1185">Reference proteome</keyword>
<accession>A0A3Q9J0B5</accession>
<feature type="domain" description="ABC transporter" evidence="4">
    <location>
        <begin position="1"/>
        <end position="237"/>
    </location>
</feature>
<evidence type="ECO:0000313" key="5">
    <source>
        <dbReference type="EMBL" id="AZS37891.1"/>
    </source>
</evidence>
<dbReference type="GO" id="GO:0005524">
    <property type="term" value="F:ATP binding"/>
    <property type="evidence" value="ECO:0007669"/>
    <property type="project" value="UniProtKB-KW"/>
</dbReference>
<dbReference type="InterPro" id="IPR027417">
    <property type="entry name" value="P-loop_NTPase"/>
</dbReference>
<name>A0A3Q9J0B5_9MICO</name>
<dbReference type="InterPro" id="IPR003593">
    <property type="entry name" value="AAA+_ATPase"/>
</dbReference>
<dbReference type="KEGG" id="mlv:CVS47_02538"/>
<dbReference type="EMBL" id="CP031423">
    <property type="protein sequence ID" value="AZS37891.1"/>
    <property type="molecule type" value="Genomic_DNA"/>
</dbReference>
<dbReference type="PROSITE" id="PS50893">
    <property type="entry name" value="ABC_TRANSPORTER_2"/>
    <property type="match status" value="1"/>
</dbReference>
<keyword evidence="2" id="KW-0547">Nucleotide-binding</keyword>
<dbReference type="GO" id="GO:0016887">
    <property type="term" value="F:ATP hydrolysis activity"/>
    <property type="evidence" value="ECO:0007669"/>
    <property type="project" value="InterPro"/>
</dbReference>
<keyword evidence="3 5" id="KW-0067">ATP-binding</keyword>
<dbReference type="InterPro" id="IPR017871">
    <property type="entry name" value="ABC_transporter-like_CS"/>
</dbReference>
<dbReference type="Gene3D" id="3.40.50.300">
    <property type="entry name" value="P-loop containing nucleotide triphosphate hydrolases"/>
    <property type="match status" value="1"/>
</dbReference>
<dbReference type="AlphaFoldDB" id="A0A3Q9J0B5"/>
<dbReference type="Pfam" id="PF00005">
    <property type="entry name" value="ABC_tran"/>
    <property type="match status" value="1"/>
</dbReference>
<dbReference type="InterPro" id="IPR050093">
    <property type="entry name" value="ABC_SmlMolc_Importer"/>
</dbReference>
<keyword evidence="5" id="KW-0378">Hydrolase</keyword>
<dbReference type="PROSITE" id="PS00211">
    <property type="entry name" value="ABC_TRANSPORTER_1"/>
    <property type="match status" value="1"/>
</dbReference>
<dbReference type="EC" id="3.6.3.29" evidence="5"/>
<dbReference type="SUPFAM" id="SSF52540">
    <property type="entry name" value="P-loop containing nucleoside triphosphate hydrolases"/>
    <property type="match status" value="1"/>
</dbReference>
<evidence type="ECO:0000256" key="3">
    <source>
        <dbReference type="ARBA" id="ARBA00022840"/>
    </source>
</evidence>
<keyword evidence="1" id="KW-0813">Transport</keyword>
<dbReference type="RefSeq" id="WP_127096388.1">
    <property type="nucleotide sequence ID" value="NZ_CP031423.1"/>
</dbReference>
<evidence type="ECO:0000259" key="4">
    <source>
        <dbReference type="PROSITE" id="PS50893"/>
    </source>
</evidence>
<organism evidence="5 6">
    <name type="scientific">Microbacterium lemovicicum</name>
    <dbReference type="NCBI Taxonomy" id="1072463"/>
    <lineage>
        <taxon>Bacteria</taxon>
        <taxon>Bacillati</taxon>
        <taxon>Actinomycetota</taxon>
        <taxon>Actinomycetes</taxon>
        <taxon>Micrococcales</taxon>
        <taxon>Microbacteriaceae</taxon>
        <taxon>Microbacterium</taxon>
    </lineage>
</organism>
<dbReference type="PANTHER" id="PTHR42781">
    <property type="entry name" value="SPERMIDINE/PUTRESCINE IMPORT ATP-BINDING PROTEIN POTA"/>
    <property type="match status" value="1"/>
</dbReference>
<gene>
    <name evidence="5" type="primary">modC</name>
    <name evidence="5" type="ORF">CVS47_02538</name>
</gene>
<dbReference type="PANTHER" id="PTHR42781:SF4">
    <property type="entry name" value="SPERMIDINE_PUTRESCINE IMPORT ATP-BINDING PROTEIN POTA"/>
    <property type="match status" value="1"/>
</dbReference>